<comment type="caution">
    <text evidence="1">The sequence shown here is derived from an EMBL/GenBank/DDBJ whole genome shotgun (WGS) entry which is preliminary data.</text>
</comment>
<dbReference type="RefSeq" id="WP_376889476.1">
    <property type="nucleotide sequence ID" value="NZ_JBHUHR010000049.1"/>
</dbReference>
<protein>
    <recommendedName>
        <fullName evidence="3">C1q domain-containing protein</fullName>
    </recommendedName>
</protein>
<accession>A0ABW4VTJ6</accession>
<evidence type="ECO:0000313" key="2">
    <source>
        <dbReference type="Proteomes" id="UP001597361"/>
    </source>
</evidence>
<organism evidence="1 2">
    <name type="scientific">Belliella marina</name>
    <dbReference type="NCBI Taxonomy" id="1644146"/>
    <lineage>
        <taxon>Bacteria</taxon>
        <taxon>Pseudomonadati</taxon>
        <taxon>Bacteroidota</taxon>
        <taxon>Cytophagia</taxon>
        <taxon>Cytophagales</taxon>
        <taxon>Cyclobacteriaceae</taxon>
        <taxon>Belliella</taxon>
    </lineage>
</organism>
<proteinExistence type="predicted"/>
<dbReference type="Proteomes" id="UP001597361">
    <property type="component" value="Unassembled WGS sequence"/>
</dbReference>
<evidence type="ECO:0008006" key="3">
    <source>
        <dbReference type="Google" id="ProtNLM"/>
    </source>
</evidence>
<name>A0ABW4VTJ6_9BACT</name>
<gene>
    <name evidence="1" type="ORF">ACFSKL_22235</name>
</gene>
<dbReference type="InterPro" id="IPR008983">
    <property type="entry name" value="Tumour_necrosis_fac-like_dom"/>
</dbReference>
<dbReference type="SUPFAM" id="SSF49842">
    <property type="entry name" value="TNF-like"/>
    <property type="match status" value="1"/>
</dbReference>
<keyword evidence="2" id="KW-1185">Reference proteome</keyword>
<dbReference type="Gene3D" id="2.60.120.40">
    <property type="match status" value="1"/>
</dbReference>
<evidence type="ECO:0000313" key="1">
    <source>
        <dbReference type="EMBL" id="MFD2037529.1"/>
    </source>
</evidence>
<sequence length="245" mass="26366">MYYIIKNGLTATLLFFSLVVYSQTGVVTSSPDASLHVEAINKANPSGSDGVLIPRMADYPGNGIEKGQLIYLLNHPTDQEGFYFWDGTTWVWLINNYERTIDVATYVASGSGYTGTGNNRVVNFSRIDAYDPTGFAVAANNVTVGKTGKYLVTFTTSAKRTSTVLGSQANFTYVLYVNGNQLPSITGSVTASTSNEAPSSTSAAMSTIVDLNQGDVLRVDVNRSNEDPQAFIGYGINGLTLTFLR</sequence>
<reference evidence="2" key="1">
    <citation type="journal article" date="2019" name="Int. J. Syst. Evol. Microbiol.">
        <title>The Global Catalogue of Microorganisms (GCM) 10K type strain sequencing project: providing services to taxonomists for standard genome sequencing and annotation.</title>
        <authorList>
            <consortium name="The Broad Institute Genomics Platform"/>
            <consortium name="The Broad Institute Genome Sequencing Center for Infectious Disease"/>
            <person name="Wu L."/>
            <person name="Ma J."/>
        </authorList>
    </citation>
    <scope>NUCLEOTIDE SEQUENCE [LARGE SCALE GENOMIC DNA]</scope>
    <source>
        <strain evidence="2">CGMCC 1.15180</strain>
    </source>
</reference>
<dbReference type="EMBL" id="JBHUHR010000049">
    <property type="protein sequence ID" value="MFD2037529.1"/>
    <property type="molecule type" value="Genomic_DNA"/>
</dbReference>